<evidence type="ECO:0000256" key="1">
    <source>
        <dbReference type="SAM" id="MobiDB-lite"/>
    </source>
</evidence>
<dbReference type="AlphaFoldDB" id="A0AAV6JHK7"/>
<evidence type="ECO:0000313" key="3">
    <source>
        <dbReference type="Proteomes" id="UP000823749"/>
    </source>
</evidence>
<organism evidence="2 3">
    <name type="scientific">Rhododendron griersonianum</name>
    <dbReference type="NCBI Taxonomy" id="479676"/>
    <lineage>
        <taxon>Eukaryota</taxon>
        <taxon>Viridiplantae</taxon>
        <taxon>Streptophyta</taxon>
        <taxon>Embryophyta</taxon>
        <taxon>Tracheophyta</taxon>
        <taxon>Spermatophyta</taxon>
        <taxon>Magnoliopsida</taxon>
        <taxon>eudicotyledons</taxon>
        <taxon>Gunneridae</taxon>
        <taxon>Pentapetalae</taxon>
        <taxon>asterids</taxon>
        <taxon>Ericales</taxon>
        <taxon>Ericaceae</taxon>
        <taxon>Ericoideae</taxon>
        <taxon>Rhodoreae</taxon>
        <taxon>Rhododendron</taxon>
    </lineage>
</organism>
<reference evidence="2" key="1">
    <citation type="submission" date="2020-08" db="EMBL/GenBank/DDBJ databases">
        <title>Plant Genome Project.</title>
        <authorList>
            <person name="Zhang R.-G."/>
        </authorList>
    </citation>
    <scope>NUCLEOTIDE SEQUENCE</scope>
    <source>
        <strain evidence="2">WSP0</strain>
        <tissue evidence="2">Leaf</tissue>
    </source>
</reference>
<dbReference type="Proteomes" id="UP000823749">
    <property type="component" value="Chromosome 7"/>
</dbReference>
<proteinExistence type="predicted"/>
<protein>
    <submittedName>
        <fullName evidence="2">Uncharacterized protein</fullName>
    </submittedName>
</protein>
<comment type="caution">
    <text evidence="2">The sequence shown here is derived from an EMBL/GenBank/DDBJ whole genome shotgun (WGS) entry which is preliminary data.</text>
</comment>
<name>A0AAV6JHK7_9ERIC</name>
<keyword evidence="3" id="KW-1185">Reference proteome</keyword>
<evidence type="ECO:0000313" key="2">
    <source>
        <dbReference type="EMBL" id="KAG5538740.1"/>
    </source>
</evidence>
<accession>A0AAV6JHK7</accession>
<feature type="region of interest" description="Disordered" evidence="1">
    <location>
        <begin position="24"/>
        <end position="49"/>
    </location>
</feature>
<dbReference type="EMBL" id="JACTNZ010000007">
    <property type="protein sequence ID" value="KAG5538740.1"/>
    <property type="molecule type" value="Genomic_DNA"/>
</dbReference>
<sequence>MLPAPLDDFGELGAAVTTGVVLVVGDGPEEGEPDGDVTAGDGETEGEGDGVAVGVLVVEAGGGDVGAVAGVVGVVVEAGGGDVGVVVEAGGGDVGVVVEAGGGDVGVVGEAAATTVMPSFMPAWQWPSMGHMK</sequence>
<gene>
    <name evidence="2" type="ORF">RHGRI_019336</name>
</gene>